<evidence type="ECO:0000313" key="17">
    <source>
        <dbReference type="Proteomes" id="UP000823872"/>
    </source>
</evidence>
<name>A0ABI7Y1P7_FELCA</name>
<evidence type="ECO:0000256" key="9">
    <source>
        <dbReference type="ARBA" id="ARBA00023136"/>
    </source>
</evidence>
<dbReference type="GeneTree" id="ENSGT00940000161263"/>
<evidence type="ECO:0000256" key="3">
    <source>
        <dbReference type="ARBA" id="ARBA00012544"/>
    </source>
</evidence>
<feature type="compositionally biased region" description="Basic and acidic residues" evidence="13">
    <location>
        <begin position="443"/>
        <end position="458"/>
    </location>
</feature>
<keyword evidence="9 14" id="KW-0472">Membrane</keyword>
<dbReference type="Proteomes" id="UP000823872">
    <property type="component" value="Chromosome A1"/>
</dbReference>
<keyword evidence="6 14" id="KW-0812">Transmembrane</keyword>
<evidence type="ECO:0000256" key="5">
    <source>
        <dbReference type="ARBA" id="ARBA00022679"/>
    </source>
</evidence>
<organism evidence="16 17">
    <name type="scientific">Felis catus</name>
    <name type="common">Cat</name>
    <name type="synonym">Felis silvestris catus</name>
    <dbReference type="NCBI Taxonomy" id="9685"/>
    <lineage>
        <taxon>Eukaryota</taxon>
        <taxon>Metazoa</taxon>
        <taxon>Chordata</taxon>
        <taxon>Craniata</taxon>
        <taxon>Vertebrata</taxon>
        <taxon>Euteleostomi</taxon>
        <taxon>Mammalia</taxon>
        <taxon>Eutheria</taxon>
        <taxon>Laurasiatheria</taxon>
        <taxon>Carnivora</taxon>
        <taxon>Feliformia</taxon>
        <taxon>Felidae</taxon>
        <taxon>Felinae</taxon>
        <taxon>Felis</taxon>
    </lineage>
</organism>
<evidence type="ECO:0000256" key="4">
    <source>
        <dbReference type="ARBA" id="ARBA00022676"/>
    </source>
</evidence>
<evidence type="ECO:0000256" key="11">
    <source>
        <dbReference type="ARBA" id="ARBA00037451"/>
    </source>
</evidence>
<evidence type="ECO:0000256" key="15">
    <source>
        <dbReference type="SAM" id="SignalP"/>
    </source>
</evidence>
<keyword evidence="8 14" id="KW-1133">Transmembrane helix</keyword>
<dbReference type="CDD" id="cd03784">
    <property type="entry name" value="GT1_Gtf-like"/>
    <property type="match status" value="2"/>
</dbReference>
<dbReference type="PANTHER" id="PTHR48043:SF24">
    <property type="entry name" value="UDP-GLUCURONOSYLTRANSFERASE 3A2"/>
    <property type="match status" value="1"/>
</dbReference>
<keyword evidence="7 15" id="KW-0732">Signal</keyword>
<comment type="catalytic activity">
    <reaction evidence="12">
        <text>glucuronate acceptor + UDP-alpha-D-glucuronate = acceptor beta-D-glucuronoside + UDP + H(+)</text>
        <dbReference type="Rhea" id="RHEA:21032"/>
        <dbReference type="ChEBI" id="CHEBI:15378"/>
        <dbReference type="ChEBI" id="CHEBI:58052"/>
        <dbReference type="ChEBI" id="CHEBI:58223"/>
        <dbReference type="ChEBI" id="CHEBI:132367"/>
        <dbReference type="ChEBI" id="CHEBI:132368"/>
        <dbReference type="EC" id="2.4.1.17"/>
    </reaction>
</comment>
<evidence type="ECO:0000256" key="12">
    <source>
        <dbReference type="ARBA" id="ARBA00047475"/>
    </source>
</evidence>
<reference evidence="16" key="3">
    <citation type="submission" date="2025-09" db="UniProtKB">
        <authorList>
            <consortium name="Ensembl"/>
        </authorList>
    </citation>
    <scope>IDENTIFICATION</scope>
    <source>
        <strain evidence="16">breed Abyssinian</strain>
    </source>
</reference>
<proteinExistence type="inferred from homology"/>
<evidence type="ECO:0000256" key="7">
    <source>
        <dbReference type="ARBA" id="ARBA00022729"/>
    </source>
</evidence>
<reference evidence="16 17" key="1">
    <citation type="submission" date="2021-02" db="EMBL/GenBank/DDBJ databases">
        <title>Safari Cat Assemblies.</title>
        <authorList>
            <person name="Bredemeyer K.R."/>
            <person name="Murphy W.J."/>
        </authorList>
    </citation>
    <scope>NUCLEOTIDE SEQUENCE [LARGE SCALE GENOMIC DNA]</scope>
</reference>
<evidence type="ECO:0000256" key="1">
    <source>
        <dbReference type="ARBA" id="ARBA00004479"/>
    </source>
</evidence>
<dbReference type="SUPFAM" id="SSF53756">
    <property type="entry name" value="UDP-Glycosyltransferase/glycogen phosphorylase"/>
    <property type="match status" value="2"/>
</dbReference>
<comment type="similarity">
    <text evidence="2">Belongs to the UDP-glycosyltransferase family.</text>
</comment>
<comment type="function">
    <text evidence="11">UDP-glucuronosyltransferases catalyze phase II biotransformation reactions in which lipophilic substrates are conjugated with glucuronic acid to increase water solubility and enhance excretion. They are of major importance in the conjugation and subsequent elimination of potentially toxic xenobiotics and endogenous compounds.</text>
</comment>
<dbReference type="InterPro" id="IPR035595">
    <property type="entry name" value="UDP_glycos_trans_CS"/>
</dbReference>
<dbReference type="EC" id="2.4.1.17" evidence="3"/>
<dbReference type="Pfam" id="PF00201">
    <property type="entry name" value="UDPGT"/>
    <property type="match status" value="2"/>
</dbReference>
<feature type="chain" id="PRO_5046803451" description="glucuronosyltransferase" evidence="15">
    <location>
        <begin position="23"/>
        <end position="1032"/>
    </location>
</feature>
<feature type="transmembrane region" description="Helical" evidence="14">
    <location>
        <begin position="997"/>
        <end position="1024"/>
    </location>
</feature>
<dbReference type="Gene3D" id="3.40.50.2000">
    <property type="entry name" value="Glycogen Phosphorylase B"/>
    <property type="match status" value="4"/>
</dbReference>
<sequence length="1032" mass="115864">MTGQRALLLAGFLLSGFLLPEAAKILTGSSLGGSHYLLLDRVSQILQDHGHNVTMLLYGGDYLNPKKKENAYQVISWLLPENQEKELKKRFGLYIEEALHGREAFGTVVKFMEQLGIQCSDLLRRSDIMDSLKNENFDLVFVEAFDFCYFLVAEKLGKPFVSILPSPFGSVDLGLPNPVSYVPVFRSLLTDRMDFWGRVTNFLMFLDFFLRQWRILSTFDNTIKEHFPEGSRPVLSHLLKKAELWFVNSDFALEFARPLLPNTVYVGGLMARPVKPVPQEFENFISKFGDSGFVLVAMGSMVGTYQSEEVLMEMNSAFARLSQGVIWKCKPSKWPKDVKLAANVKIVDWLPQNDLLAHPRIRLFVTHGGLNSIMEAIQHGVPIVGIPVLGDQPENMVRVEAKKFGVSIQLKQIKAETLALKMKEVIEDKREGEDRIASGASTQKEEQKGQKLQTEEKTGSTSHLFPSCLPAHFLGSQGSAPSGLTGRCARLREEHRALGTGPGSAAGTGGNMAGQRALLLAGFLLSGFLLPEAAEILTVSSLDGSHYLLLDRVSQILQDHGHNVTMLLYGGDYLIPKKKENAYQVISWLLPENHEKELKKHFDFYIEEALHGREAFDTFVKLMEQLGIQCSDLLRRSDIMDSLKNENFDLVFVEAFDFCSFLVAEKLGKPFVSILPTPFGSVDLGLPNPVSYVPVFHSLLTDRMDFWGRVRNFLMFLDFFLRQWRIQSTFDNTIKEHFPEGSRPVLSHLLKKAELWFVNSDFALEFARPLLPNTVYVGGLMARPVKPVPQEFENFISKFGDSGFVLVALGSMVSTYQSQEVLMEMNSAFAHLSQGVIWKCKPSKWPKDVKLAANVKIVDWLPQNDLLAHPRIRLFVTHGGLNSIMEAIQHGVPIVGIPVLGDQPENMVRVEAKKFGVSIQLKQIKAETLALKMKEVIEDKRYKSAAVAASIIRHSHPLTPAQRLVGWIDHILQTGGAAHLKPHALQQPWHEQYLLDVFLFLLVVTLGTLWLCGKLLGMVARWLCGARKLKKA</sequence>
<evidence type="ECO:0000256" key="2">
    <source>
        <dbReference type="ARBA" id="ARBA00009995"/>
    </source>
</evidence>
<dbReference type="InterPro" id="IPR002213">
    <property type="entry name" value="UDP_glucos_trans"/>
</dbReference>
<evidence type="ECO:0000256" key="10">
    <source>
        <dbReference type="ARBA" id="ARBA00023180"/>
    </source>
</evidence>
<feature type="signal peptide" evidence="15">
    <location>
        <begin position="1"/>
        <end position="22"/>
    </location>
</feature>
<gene>
    <name evidence="16" type="primary">UGT3A2</name>
</gene>
<dbReference type="Ensembl" id="ENSFCTT00005040670.1">
    <property type="protein sequence ID" value="ENSFCTP00005028753.1"/>
    <property type="gene ID" value="ENSFCTG00005014239.1"/>
</dbReference>
<evidence type="ECO:0000256" key="8">
    <source>
        <dbReference type="ARBA" id="ARBA00022989"/>
    </source>
</evidence>
<accession>A0ABI7Y1P7</accession>
<evidence type="ECO:0000256" key="13">
    <source>
        <dbReference type="SAM" id="MobiDB-lite"/>
    </source>
</evidence>
<keyword evidence="10" id="KW-0325">Glycoprotein</keyword>
<evidence type="ECO:0000256" key="14">
    <source>
        <dbReference type="SAM" id="Phobius"/>
    </source>
</evidence>
<keyword evidence="4" id="KW-0328">Glycosyltransferase</keyword>
<dbReference type="InterPro" id="IPR050271">
    <property type="entry name" value="UDP-glycosyltransferase"/>
</dbReference>
<evidence type="ECO:0000313" key="16">
    <source>
        <dbReference type="Ensembl" id="ENSFCTP00005028753.1"/>
    </source>
</evidence>
<feature type="region of interest" description="Disordered" evidence="13">
    <location>
        <begin position="431"/>
        <end position="462"/>
    </location>
</feature>
<evidence type="ECO:0000256" key="6">
    <source>
        <dbReference type="ARBA" id="ARBA00022692"/>
    </source>
</evidence>
<comment type="subcellular location">
    <subcellularLocation>
        <location evidence="1">Membrane</location>
        <topology evidence="1">Single-pass type I membrane protein</topology>
    </subcellularLocation>
</comment>
<reference evidence="16" key="2">
    <citation type="submission" date="2025-08" db="UniProtKB">
        <authorList>
            <consortium name="Ensembl"/>
        </authorList>
    </citation>
    <scope>IDENTIFICATION</scope>
    <source>
        <strain evidence="16">breed Abyssinian</strain>
    </source>
</reference>
<keyword evidence="17" id="KW-1185">Reference proteome</keyword>
<dbReference type="PROSITE" id="PS00375">
    <property type="entry name" value="UDPGT"/>
    <property type="match status" value="2"/>
</dbReference>
<dbReference type="PANTHER" id="PTHR48043">
    <property type="entry name" value="EG:EG0003.4 PROTEIN-RELATED"/>
    <property type="match status" value="1"/>
</dbReference>
<protein>
    <recommendedName>
        <fullName evidence="3">glucuronosyltransferase</fullName>
        <ecNumber evidence="3">2.4.1.17</ecNumber>
    </recommendedName>
</protein>
<keyword evidence="5" id="KW-0808">Transferase</keyword>